<accession>A0A3A4NEA1</accession>
<dbReference type="InterPro" id="IPR058240">
    <property type="entry name" value="rSAM_sf"/>
</dbReference>
<dbReference type="NCBIfam" id="TIGR01125">
    <property type="entry name" value="30S ribosomal protein S12 methylthiotransferase RimO"/>
    <property type="match status" value="1"/>
</dbReference>
<evidence type="ECO:0000256" key="7">
    <source>
        <dbReference type="ARBA" id="ARBA00023014"/>
    </source>
</evidence>
<dbReference type="Gene3D" id="2.40.50.140">
    <property type="entry name" value="Nucleic acid-binding proteins"/>
    <property type="match status" value="1"/>
</dbReference>
<dbReference type="InterPro" id="IPR013848">
    <property type="entry name" value="Methylthiotransferase_N"/>
</dbReference>
<dbReference type="SMART" id="SM00729">
    <property type="entry name" value="Elp3"/>
    <property type="match status" value="1"/>
</dbReference>
<comment type="caution">
    <text evidence="12">The sequence shown here is derived from an EMBL/GenBank/DDBJ whole genome shotgun (WGS) entry which is preliminary data.</text>
</comment>
<keyword evidence="12" id="KW-0687">Ribonucleoprotein</keyword>
<feature type="binding site" evidence="8">
    <location>
        <position position="156"/>
    </location>
    <ligand>
        <name>[4Fe-4S] cluster</name>
        <dbReference type="ChEBI" id="CHEBI:49883"/>
        <label>2</label>
        <note>4Fe-4S-S-AdoMet</note>
    </ligand>
</feature>
<feature type="binding site" evidence="8">
    <location>
        <position position="12"/>
    </location>
    <ligand>
        <name>[4Fe-4S] cluster</name>
        <dbReference type="ChEBI" id="CHEBI:49883"/>
        <label>1</label>
    </ligand>
</feature>
<dbReference type="InterPro" id="IPR023404">
    <property type="entry name" value="rSAM_horseshoe"/>
</dbReference>
<dbReference type="SFLD" id="SFLDF00274">
    <property type="entry name" value="ribosomal_protein_S12_methylth"/>
    <property type="match status" value="1"/>
</dbReference>
<dbReference type="GO" id="GO:0051539">
    <property type="term" value="F:4 iron, 4 sulfur cluster binding"/>
    <property type="evidence" value="ECO:0007669"/>
    <property type="project" value="UniProtKB-UniRule"/>
</dbReference>
<dbReference type="InterPro" id="IPR002792">
    <property type="entry name" value="TRAM_dom"/>
</dbReference>
<dbReference type="EMBL" id="QZKU01000109">
    <property type="protein sequence ID" value="RJP17879.1"/>
    <property type="molecule type" value="Genomic_DNA"/>
</dbReference>
<evidence type="ECO:0000259" key="10">
    <source>
        <dbReference type="PROSITE" id="PS51449"/>
    </source>
</evidence>
<comment type="similarity">
    <text evidence="8">Belongs to the methylthiotransferase family. RimO subfamily.</text>
</comment>
<feature type="domain" description="TRAM" evidence="9">
    <location>
        <begin position="375"/>
        <end position="443"/>
    </location>
</feature>
<dbReference type="PROSITE" id="PS01278">
    <property type="entry name" value="MTTASE_RADICAL"/>
    <property type="match status" value="1"/>
</dbReference>
<comment type="cofactor">
    <cofactor evidence="8">
        <name>[4Fe-4S] cluster</name>
        <dbReference type="ChEBI" id="CHEBI:49883"/>
    </cofactor>
    <text evidence="8">Binds 2 [4Fe-4S] clusters. One cluster is coordinated with 3 cysteines and an exchangeable S-adenosyl-L-methionine.</text>
</comment>
<dbReference type="Gene3D" id="3.80.30.20">
    <property type="entry name" value="tm_1862 like domain"/>
    <property type="match status" value="1"/>
</dbReference>
<dbReference type="EC" id="2.8.4.4" evidence="8"/>
<keyword evidence="12" id="KW-0689">Ribosomal protein</keyword>
<comment type="function">
    <text evidence="8">Catalyzes the methylthiolation of an aspartic acid residue of ribosomal protein uS12.</text>
</comment>
<dbReference type="Pfam" id="PF04055">
    <property type="entry name" value="Radical_SAM"/>
    <property type="match status" value="1"/>
</dbReference>
<evidence type="ECO:0000256" key="4">
    <source>
        <dbReference type="ARBA" id="ARBA00022691"/>
    </source>
</evidence>
<proteinExistence type="inferred from homology"/>
<dbReference type="SFLD" id="SFLDS00029">
    <property type="entry name" value="Radical_SAM"/>
    <property type="match status" value="1"/>
</dbReference>
<comment type="catalytic activity">
    <reaction evidence="8">
        <text>L-aspartate(89)-[ribosomal protein uS12]-hydrogen + (sulfur carrier)-SH + AH2 + 2 S-adenosyl-L-methionine = 3-methylsulfanyl-L-aspartate(89)-[ribosomal protein uS12]-hydrogen + (sulfur carrier)-H + 5'-deoxyadenosine + L-methionine + A + S-adenosyl-L-homocysteine + 2 H(+)</text>
        <dbReference type="Rhea" id="RHEA:37087"/>
        <dbReference type="Rhea" id="RHEA-COMP:10460"/>
        <dbReference type="Rhea" id="RHEA-COMP:10461"/>
        <dbReference type="Rhea" id="RHEA-COMP:14737"/>
        <dbReference type="Rhea" id="RHEA-COMP:14739"/>
        <dbReference type="ChEBI" id="CHEBI:13193"/>
        <dbReference type="ChEBI" id="CHEBI:15378"/>
        <dbReference type="ChEBI" id="CHEBI:17319"/>
        <dbReference type="ChEBI" id="CHEBI:17499"/>
        <dbReference type="ChEBI" id="CHEBI:29917"/>
        <dbReference type="ChEBI" id="CHEBI:29961"/>
        <dbReference type="ChEBI" id="CHEBI:57844"/>
        <dbReference type="ChEBI" id="CHEBI:57856"/>
        <dbReference type="ChEBI" id="CHEBI:59789"/>
        <dbReference type="ChEBI" id="CHEBI:64428"/>
        <dbReference type="ChEBI" id="CHEBI:73599"/>
        <dbReference type="EC" id="2.8.4.4"/>
    </reaction>
</comment>
<keyword evidence="3 8" id="KW-0808">Transferase</keyword>
<dbReference type="NCBIfam" id="TIGR00089">
    <property type="entry name" value="MiaB/RimO family radical SAM methylthiotransferase"/>
    <property type="match status" value="1"/>
</dbReference>
<evidence type="ECO:0000259" key="11">
    <source>
        <dbReference type="PROSITE" id="PS51918"/>
    </source>
</evidence>
<sequence>MLHKVWIESLGCTKNTVDSEVMLGLLVARGLPLAESPEQADLIIVNTCGFIASATEESIEAILEMVTYKKSGSCKGIIVAGCLYQRYREKLSSEFPEVDAFIGCNEIGKIVEAYQAIQGEKKYYTIGASEFLYDHNTPRVLLNGRASTYVKIAEGCDNRCTYCTIPSIRGRYRSRTIESVVREVRNLIKKGAKEINLLAQDTTYFGQAEGREEGLTALLRELDNIRAKKWLRLMYAHPGRITNAVARTIEDSRSICHYVDMPIQHISDEILRAMGRSGTSGDIRRAIHVLRSEVSDVALRTTVMVGFPGETDREFEQLLDFVRETKFERLGVFTYSREPGTPAAQYRKQVPARVKQERHEILMREQMLISHSLNETLVGKKMEVLIEGTDEEDPAIAIGRTYRDAPEVDGIVRVLYKKRPALNSFQQVIITAAHDYDLEGKLL</sequence>
<dbReference type="PROSITE" id="PS50926">
    <property type="entry name" value="TRAM"/>
    <property type="match status" value="1"/>
</dbReference>
<evidence type="ECO:0000256" key="3">
    <source>
        <dbReference type="ARBA" id="ARBA00022679"/>
    </source>
</evidence>
<dbReference type="Pfam" id="PF00919">
    <property type="entry name" value="UPF0004"/>
    <property type="match status" value="1"/>
</dbReference>
<dbReference type="PANTHER" id="PTHR43837">
    <property type="entry name" value="RIBOSOMAL PROTEIN S12 METHYLTHIOTRANSFERASE RIMO"/>
    <property type="match status" value="1"/>
</dbReference>
<dbReference type="GO" id="GO:0005840">
    <property type="term" value="C:ribosome"/>
    <property type="evidence" value="ECO:0007669"/>
    <property type="project" value="UniProtKB-KW"/>
</dbReference>
<gene>
    <name evidence="8 12" type="primary">rimO</name>
    <name evidence="12" type="ORF">C4520_15495</name>
</gene>
<dbReference type="Gene3D" id="3.40.50.12160">
    <property type="entry name" value="Methylthiotransferase, N-terminal domain"/>
    <property type="match status" value="1"/>
</dbReference>
<evidence type="ECO:0000313" key="13">
    <source>
        <dbReference type="Proteomes" id="UP000265882"/>
    </source>
</evidence>
<dbReference type="InterPro" id="IPR006638">
    <property type="entry name" value="Elp3/MiaA/NifB-like_rSAM"/>
</dbReference>
<comment type="subcellular location">
    <subcellularLocation>
        <location evidence="8">Cytoplasm</location>
    </subcellularLocation>
</comment>
<feature type="binding site" evidence="8">
    <location>
        <position position="48"/>
    </location>
    <ligand>
        <name>[4Fe-4S] cluster</name>
        <dbReference type="ChEBI" id="CHEBI:49883"/>
        <label>1</label>
    </ligand>
</feature>
<evidence type="ECO:0000256" key="8">
    <source>
        <dbReference type="HAMAP-Rule" id="MF_01865"/>
    </source>
</evidence>
<feature type="binding site" evidence="8">
    <location>
        <position position="163"/>
    </location>
    <ligand>
        <name>[4Fe-4S] cluster</name>
        <dbReference type="ChEBI" id="CHEBI:49883"/>
        <label>2</label>
        <note>4Fe-4S-S-AdoMet</note>
    </ligand>
</feature>
<keyword evidence="5 8" id="KW-0479">Metal-binding</keyword>
<dbReference type="InterPro" id="IPR020612">
    <property type="entry name" value="Methylthiotransferase_CS"/>
</dbReference>
<dbReference type="InterPro" id="IPR038135">
    <property type="entry name" value="Methylthiotransferase_N_sf"/>
</dbReference>
<dbReference type="SUPFAM" id="SSF102114">
    <property type="entry name" value="Radical SAM enzymes"/>
    <property type="match status" value="1"/>
</dbReference>
<organism evidence="12 13">
    <name type="scientific">Abyssobacteria bacterium (strain SURF_5)</name>
    <dbReference type="NCBI Taxonomy" id="2093360"/>
    <lineage>
        <taxon>Bacteria</taxon>
        <taxon>Pseudomonadati</taxon>
        <taxon>Candidatus Hydrogenedentota</taxon>
        <taxon>Candidatus Abyssobacteria</taxon>
    </lineage>
</organism>
<dbReference type="PANTHER" id="PTHR43837:SF1">
    <property type="entry name" value="RIBOSOMAL PROTEIN US12 METHYLTHIOTRANSFERASE RIMO"/>
    <property type="match status" value="1"/>
</dbReference>
<dbReference type="GO" id="GO:0103039">
    <property type="term" value="F:protein methylthiotransferase activity"/>
    <property type="evidence" value="ECO:0007669"/>
    <property type="project" value="UniProtKB-EC"/>
</dbReference>
<feature type="domain" description="MTTase N-terminal" evidence="10">
    <location>
        <begin position="3"/>
        <end position="119"/>
    </location>
</feature>
<evidence type="ECO:0000256" key="1">
    <source>
        <dbReference type="ARBA" id="ARBA00022485"/>
    </source>
</evidence>
<dbReference type="PROSITE" id="PS51918">
    <property type="entry name" value="RADICAL_SAM"/>
    <property type="match status" value="1"/>
</dbReference>
<evidence type="ECO:0000256" key="2">
    <source>
        <dbReference type="ARBA" id="ARBA00022490"/>
    </source>
</evidence>
<dbReference type="InterPro" id="IPR012340">
    <property type="entry name" value="NA-bd_OB-fold"/>
</dbReference>
<dbReference type="Proteomes" id="UP000265882">
    <property type="component" value="Unassembled WGS sequence"/>
</dbReference>
<dbReference type="SFLD" id="SFLDG01061">
    <property type="entry name" value="methylthiotransferase"/>
    <property type="match status" value="1"/>
</dbReference>
<evidence type="ECO:0000259" key="9">
    <source>
        <dbReference type="PROSITE" id="PS50926"/>
    </source>
</evidence>
<evidence type="ECO:0000256" key="5">
    <source>
        <dbReference type="ARBA" id="ARBA00022723"/>
    </source>
</evidence>
<dbReference type="GO" id="GO:0046872">
    <property type="term" value="F:metal ion binding"/>
    <property type="evidence" value="ECO:0007669"/>
    <property type="project" value="UniProtKB-KW"/>
</dbReference>
<keyword evidence="7 8" id="KW-0411">Iron-sulfur</keyword>
<keyword evidence="4 8" id="KW-0949">S-adenosyl-L-methionine</keyword>
<evidence type="ECO:0000313" key="12">
    <source>
        <dbReference type="EMBL" id="RJP17879.1"/>
    </source>
</evidence>
<dbReference type="AlphaFoldDB" id="A0A3A4NEA1"/>
<dbReference type="FunFam" id="3.80.30.20:FF:000001">
    <property type="entry name" value="tRNA-2-methylthio-N(6)-dimethylallyladenosine synthase 2"/>
    <property type="match status" value="1"/>
</dbReference>
<dbReference type="InterPro" id="IPR007197">
    <property type="entry name" value="rSAM"/>
</dbReference>
<dbReference type="PROSITE" id="PS51449">
    <property type="entry name" value="MTTASE_N"/>
    <property type="match status" value="1"/>
</dbReference>
<dbReference type="SFLD" id="SFLDG01082">
    <property type="entry name" value="B12-binding_domain_containing"/>
    <property type="match status" value="1"/>
</dbReference>
<keyword evidence="1 8" id="KW-0004">4Fe-4S</keyword>
<name>A0A3A4NEA1_ABYX5</name>
<dbReference type="CDD" id="cd01335">
    <property type="entry name" value="Radical_SAM"/>
    <property type="match status" value="1"/>
</dbReference>
<dbReference type="InterPro" id="IPR005839">
    <property type="entry name" value="Methylthiotransferase"/>
</dbReference>
<feature type="domain" description="Radical SAM core" evidence="11">
    <location>
        <begin position="142"/>
        <end position="372"/>
    </location>
</feature>
<dbReference type="HAMAP" id="MF_01865">
    <property type="entry name" value="MTTase_RimO"/>
    <property type="match status" value="1"/>
</dbReference>
<reference evidence="12 13" key="1">
    <citation type="journal article" date="2017" name="ISME J.">
        <title>Energy and carbon metabolisms in a deep terrestrial subsurface fluid microbial community.</title>
        <authorList>
            <person name="Momper L."/>
            <person name="Jungbluth S.P."/>
            <person name="Lee M.D."/>
            <person name="Amend J.P."/>
        </authorList>
    </citation>
    <scope>NUCLEOTIDE SEQUENCE [LARGE SCALE GENOMIC DNA]</scope>
    <source>
        <strain evidence="12">SURF_5</strain>
    </source>
</reference>
<protein>
    <recommendedName>
        <fullName evidence="8">Ribosomal protein uS12 methylthiotransferase RimO</fullName>
        <shortName evidence="8">uS12 MTTase</shortName>
        <shortName evidence="8">uS12 methylthiotransferase</shortName>
        <ecNumber evidence="8">2.8.4.4</ecNumber>
    </recommendedName>
    <alternativeName>
        <fullName evidence="8">Ribosomal protein uS12 (aspartate-C(3))-methylthiotransferase</fullName>
    </alternativeName>
    <alternativeName>
        <fullName evidence="8">Ribosome maturation factor RimO</fullName>
    </alternativeName>
</protein>
<evidence type="ECO:0000256" key="6">
    <source>
        <dbReference type="ARBA" id="ARBA00023004"/>
    </source>
</evidence>
<dbReference type="GO" id="GO:0006400">
    <property type="term" value="P:tRNA modification"/>
    <property type="evidence" value="ECO:0007669"/>
    <property type="project" value="InterPro"/>
</dbReference>
<keyword evidence="6 8" id="KW-0408">Iron</keyword>
<feature type="binding site" evidence="8">
    <location>
        <position position="82"/>
    </location>
    <ligand>
        <name>[4Fe-4S] cluster</name>
        <dbReference type="ChEBI" id="CHEBI:49883"/>
        <label>1</label>
    </ligand>
</feature>
<dbReference type="GO" id="GO:0005829">
    <property type="term" value="C:cytosol"/>
    <property type="evidence" value="ECO:0007669"/>
    <property type="project" value="TreeGrafter"/>
</dbReference>
<keyword evidence="2 8" id="KW-0963">Cytoplasm</keyword>
<feature type="binding site" evidence="8">
    <location>
        <position position="160"/>
    </location>
    <ligand>
        <name>[4Fe-4S] cluster</name>
        <dbReference type="ChEBI" id="CHEBI:49883"/>
        <label>2</label>
        <note>4Fe-4S-S-AdoMet</note>
    </ligand>
</feature>
<dbReference type="InterPro" id="IPR005840">
    <property type="entry name" value="Ribosomal_uS12_MeSTrfase_RimO"/>
</dbReference>
<dbReference type="GO" id="GO:0035599">
    <property type="term" value="F:aspartic acid methylthiotransferase activity"/>
    <property type="evidence" value="ECO:0007669"/>
    <property type="project" value="TreeGrafter"/>
</dbReference>
<dbReference type="Pfam" id="PF18693">
    <property type="entry name" value="TRAM_2"/>
    <property type="match status" value="1"/>
</dbReference>